<organism evidence="2 3">
    <name type="scientific">Exophiala aquamarina CBS 119918</name>
    <dbReference type="NCBI Taxonomy" id="1182545"/>
    <lineage>
        <taxon>Eukaryota</taxon>
        <taxon>Fungi</taxon>
        <taxon>Dikarya</taxon>
        <taxon>Ascomycota</taxon>
        <taxon>Pezizomycotina</taxon>
        <taxon>Eurotiomycetes</taxon>
        <taxon>Chaetothyriomycetidae</taxon>
        <taxon>Chaetothyriales</taxon>
        <taxon>Herpotrichiellaceae</taxon>
        <taxon>Exophiala</taxon>
    </lineage>
</organism>
<keyword evidence="1" id="KW-0812">Transmembrane</keyword>
<feature type="transmembrane region" description="Helical" evidence="1">
    <location>
        <begin position="223"/>
        <end position="251"/>
    </location>
</feature>
<feature type="transmembrane region" description="Helical" evidence="1">
    <location>
        <begin position="183"/>
        <end position="203"/>
    </location>
</feature>
<protein>
    <submittedName>
        <fullName evidence="2">Uncharacterized protein</fullName>
    </submittedName>
</protein>
<dbReference type="EMBL" id="AMGV01000004">
    <property type="protein sequence ID" value="KEF57886.1"/>
    <property type="molecule type" value="Genomic_DNA"/>
</dbReference>
<feature type="transmembrane region" description="Helical" evidence="1">
    <location>
        <begin position="65"/>
        <end position="83"/>
    </location>
</feature>
<keyword evidence="3" id="KW-1185">Reference proteome</keyword>
<name>A0A072PDE7_9EURO</name>
<dbReference type="AlphaFoldDB" id="A0A072PDE7"/>
<evidence type="ECO:0000313" key="3">
    <source>
        <dbReference type="Proteomes" id="UP000027920"/>
    </source>
</evidence>
<feature type="transmembrane region" description="Helical" evidence="1">
    <location>
        <begin position="95"/>
        <end position="118"/>
    </location>
</feature>
<dbReference type="GeneID" id="25280729"/>
<dbReference type="Pfam" id="PF02116">
    <property type="entry name" value="STE2"/>
    <property type="match status" value="1"/>
</dbReference>
<dbReference type="GO" id="GO:0004932">
    <property type="term" value="F:mating-type factor pheromone receptor activity"/>
    <property type="evidence" value="ECO:0007669"/>
    <property type="project" value="InterPro"/>
</dbReference>
<evidence type="ECO:0000256" key="1">
    <source>
        <dbReference type="SAM" id="Phobius"/>
    </source>
</evidence>
<dbReference type="VEuPathDB" id="FungiDB:A1O9_05807"/>
<dbReference type="OrthoDB" id="4117766at2759"/>
<evidence type="ECO:0000313" key="2">
    <source>
        <dbReference type="EMBL" id="KEF57886.1"/>
    </source>
</evidence>
<keyword evidence="1" id="KW-1133">Transmembrane helix</keyword>
<feature type="transmembrane region" description="Helical" evidence="1">
    <location>
        <begin position="138"/>
        <end position="163"/>
    </location>
</feature>
<keyword evidence="1" id="KW-0472">Membrane</keyword>
<feature type="non-terminal residue" evidence="2">
    <location>
        <position position="328"/>
    </location>
</feature>
<proteinExistence type="predicted"/>
<feature type="transmembrane region" description="Helical" evidence="1">
    <location>
        <begin position="263"/>
        <end position="292"/>
    </location>
</feature>
<dbReference type="GO" id="GO:0016020">
    <property type="term" value="C:membrane"/>
    <property type="evidence" value="ECO:0007669"/>
    <property type="project" value="InterPro"/>
</dbReference>
<dbReference type="Proteomes" id="UP000027920">
    <property type="component" value="Unassembled WGS sequence"/>
</dbReference>
<dbReference type="InterPro" id="IPR000366">
    <property type="entry name" value="GPCR_STE2"/>
</dbReference>
<sequence length="328" mass="36206">MALRTLPAVTFPAPTAFPTVGYGGSYFDKPAFKVPTYGTRPYANITWRLLEDYARVLASKNSADGIAAGVAWATFIYLLALTPNKKRTSPFHTSLILGVAFLLIHLMINLISPCMTGLNKYSAYAFLVGTENVIITSRFISVQAASLIAEIISFCCASLCLWLQAKGLMTSMQNRFPRFYRIILGYLIFTSVATIVAQTVYIVKSINKISKSSNKVITDYLMWIIIYHCLFAVSIGSYSLVSMCSIVSIIWKRPSSVVKGHNAYASALNLVGLLCAQSFVLPFIFCVLLLSISPVRVWVDPSVMILPTVYLIIPLGTLFMTINQKPTE</sequence>
<dbReference type="HOGENOM" id="CLU_052687_0_0_1"/>
<comment type="caution">
    <text evidence="2">The sequence shown here is derived from an EMBL/GenBank/DDBJ whole genome shotgun (WGS) entry which is preliminary data.</text>
</comment>
<feature type="transmembrane region" description="Helical" evidence="1">
    <location>
        <begin position="304"/>
        <end position="322"/>
    </location>
</feature>
<dbReference type="RefSeq" id="XP_013260476.1">
    <property type="nucleotide sequence ID" value="XM_013405022.1"/>
</dbReference>
<accession>A0A072PDE7</accession>
<reference evidence="2 3" key="1">
    <citation type="submission" date="2013-03" db="EMBL/GenBank/DDBJ databases">
        <title>The Genome Sequence of Exophiala aquamarina CBS 119918.</title>
        <authorList>
            <consortium name="The Broad Institute Genomics Platform"/>
            <person name="Cuomo C."/>
            <person name="de Hoog S."/>
            <person name="Gorbushina A."/>
            <person name="Walker B."/>
            <person name="Young S.K."/>
            <person name="Zeng Q."/>
            <person name="Gargeya S."/>
            <person name="Fitzgerald M."/>
            <person name="Haas B."/>
            <person name="Abouelleil A."/>
            <person name="Allen A.W."/>
            <person name="Alvarado L."/>
            <person name="Arachchi H.M."/>
            <person name="Berlin A.M."/>
            <person name="Chapman S.B."/>
            <person name="Gainer-Dewar J."/>
            <person name="Goldberg J."/>
            <person name="Griggs A."/>
            <person name="Gujja S."/>
            <person name="Hansen M."/>
            <person name="Howarth C."/>
            <person name="Imamovic A."/>
            <person name="Ireland A."/>
            <person name="Larimer J."/>
            <person name="McCowan C."/>
            <person name="Murphy C."/>
            <person name="Pearson M."/>
            <person name="Poon T.W."/>
            <person name="Priest M."/>
            <person name="Roberts A."/>
            <person name="Saif S."/>
            <person name="Shea T."/>
            <person name="Sisk P."/>
            <person name="Sykes S."/>
            <person name="Wortman J."/>
            <person name="Nusbaum C."/>
            <person name="Birren B."/>
        </authorList>
    </citation>
    <scope>NUCLEOTIDE SEQUENCE [LARGE SCALE GENOMIC DNA]</scope>
    <source>
        <strain evidence="2 3">CBS 119918</strain>
    </source>
</reference>
<gene>
    <name evidence="2" type="ORF">A1O9_05807</name>
</gene>